<organism evidence="2">
    <name type="scientific">Amphimedon queenslandica</name>
    <name type="common">Sponge</name>
    <dbReference type="NCBI Taxonomy" id="400682"/>
    <lineage>
        <taxon>Eukaryota</taxon>
        <taxon>Metazoa</taxon>
        <taxon>Porifera</taxon>
        <taxon>Demospongiae</taxon>
        <taxon>Heteroscleromorpha</taxon>
        <taxon>Haplosclerida</taxon>
        <taxon>Niphatidae</taxon>
        <taxon>Amphimedon</taxon>
    </lineage>
</organism>
<dbReference type="InParanoid" id="A0A1X7SNP3"/>
<dbReference type="PROSITE" id="PS50878">
    <property type="entry name" value="RT_POL"/>
    <property type="match status" value="1"/>
</dbReference>
<proteinExistence type="predicted"/>
<accession>A0A1X7SNP3</accession>
<dbReference type="Gene3D" id="3.30.70.270">
    <property type="match status" value="1"/>
</dbReference>
<dbReference type="AlphaFoldDB" id="A0A1X7SNP3"/>
<dbReference type="PANTHER" id="PTHR37984">
    <property type="entry name" value="PROTEIN CBG26694"/>
    <property type="match status" value="1"/>
</dbReference>
<evidence type="ECO:0000259" key="1">
    <source>
        <dbReference type="PROSITE" id="PS50878"/>
    </source>
</evidence>
<dbReference type="InterPro" id="IPR000477">
    <property type="entry name" value="RT_dom"/>
</dbReference>
<dbReference type="SUPFAM" id="SSF56672">
    <property type="entry name" value="DNA/RNA polymerases"/>
    <property type="match status" value="1"/>
</dbReference>
<protein>
    <recommendedName>
        <fullName evidence="1">Reverse transcriptase domain-containing protein</fullName>
    </recommendedName>
</protein>
<name>A0A1X7SNP3_AMPQE</name>
<dbReference type="EnsemblMetazoa" id="Aqu2.1.03720_001">
    <property type="protein sequence ID" value="Aqu2.1.03720_001"/>
    <property type="gene ID" value="Aqu2.1.03720"/>
</dbReference>
<reference evidence="2" key="1">
    <citation type="submission" date="2017-05" db="UniProtKB">
        <authorList>
            <consortium name="EnsemblMetazoa"/>
        </authorList>
    </citation>
    <scope>IDENTIFICATION</scope>
</reference>
<dbReference type="PANTHER" id="PTHR37984:SF7">
    <property type="entry name" value="INTEGRASE CATALYTIC DOMAIN-CONTAINING PROTEIN"/>
    <property type="match status" value="1"/>
</dbReference>
<feature type="domain" description="Reverse transcriptase" evidence="1">
    <location>
        <begin position="1"/>
        <end position="101"/>
    </location>
</feature>
<dbReference type="Gene3D" id="3.10.10.10">
    <property type="entry name" value="HIV Type 1 Reverse Transcriptase, subunit A, domain 1"/>
    <property type="match status" value="1"/>
</dbReference>
<dbReference type="Pfam" id="PF00078">
    <property type="entry name" value="RVT_1"/>
    <property type="match status" value="1"/>
</dbReference>
<dbReference type="InterPro" id="IPR043128">
    <property type="entry name" value="Rev_trsase/Diguanyl_cyclase"/>
</dbReference>
<dbReference type="InterPro" id="IPR050951">
    <property type="entry name" value="Retrovirus_Pol_polyprotein"/>
</dbReference>
<sequence length="101" mass="11645">MFSKLDANSGFWQIELEPESSKLTTFITPYGRYMFNRLPFGISSAPELFQKRISEILRGCDGVVGLIDDVLVYGRSDEEHHQRLMKVLERLKKEGVTLNHN</sequence>
<dbReference type="InterPro" id="IPR043502">
    <property type="entry name" value="DNA/RNA_pol_sf"/>
</dbReference>
<evidence type="ECO:0000313" key="2">
    <source>
        <dbReference type="EnsemblMetazoa" id="Aqu2.1.03720_001"/>
    </source>
</evidence>
<dbReference type="CDD" id="cd01647">
    <property type="entry name" value="RT_LTR"/>
    <property type="match status" value="1"/>
</dbReference>